<evidence type="ECO:0000313" key="6">
    <source>
        <dbReference type="EMBL" id="KAF5330071.1"/>
    </source>
</evidence>
<keyword evidence="1" id="KW-0677">Repeat</keyword>
<dbReference type="PRINTS" id="PR00364">
    <property type="entry name" value="DISEASERSIST"/>
</dbReference>
<dbReference type="PANTHER" id="PTHR45641:SF19">
    <property type="entry name" value="NEPHROCYSTIN-3"/>
    <property type="match status" value="1"/>
</dbReference>
<feature type="compositionally biased region" description="Polar residues" evidence="3">
    <location>
        <begin position="29"/>
        <end position="40"/>
    </location>
</feature>
<evidence type="ECO:0000313" key="7">
    <source>
        <dbReference type="Proteomes" id="UP000559256"/>
    </source>
</evidence>
<dbReference type="SUPFAM" id="SSF52540">
    <property type="entry name" value="P-loop containing nucleoside triphosphate hydrolases"/>
    <property type="match status" value="1"/>
</dbReference>
<evidence type="ECO:0008006" key="8">
    <source>
        <dbReference type="Google" id="ProtNLM"/>
    </source>
</evidence>
<dbReference type="InterPro" id="IPR049052">
    <property type="entry name" value="nSTAND1"/>
</dbReference>
<keyword evidence="2" id="KW-0802">TPR repeat</keyword>
<dbReference type="SUPFAM" id="SSF48452">
    <property type="entry name" value="TPR-like"/>
    <property type="match status" value="2"/>
</dbReference>
<dbReference type="EMBL" id="JAACJM010000336">
    <property type="protein sequence ID" value="KAF5330071.1"/>
    <property type="molecule type" value="Genomic_DNA"/>
</dbReference>
<feature type="region of interest" description="Disordered" evidence="3">
    <location>
        <begin position="87"/>
        <end position="115"/>
    </location>
</feature>
<dbReference type="InterPro" id="IPR011990">
    <property type="entry name" value="TPR-like_helical_dom_sf"/>
</dbReference>
<name>A0A8H5FAU7_9AGAR</name>
<dbReference type="Gene3D" id="1.20.930.20">
    <property type="entry name" value="Adaptor protein Cbl, N-terminal domain"/>
    <property type="match status" value="1"/>
</dbReference>
<feature type="domain" description="Novel STAND NTPase 1" evidence="5">
    <location>
        <begin position="544"/>
        <end position="758"/>
    </location>
</feature>
<dbReference type="Pfam" id="PF14938">
    <property type="entry name" value="SNAP"/>
    <property type="match status" value="1"/>
</dbReference>
<dbReference type="SMART" id="SM00028">
    <property type="entry name" value="TPR"/>
    <property type="match status" value="9"/>
</dbReference>
<dbReference type="InterPro" id="IPR028207">
    <property type="entry name" value="DNA_pol_B_palm_palm"/>
</dbReference>
<dbReference type="InterPro" id="IPR059179">
    <property type="entry name" value="MLKL-like_MCAfunc"/>
</dbReference>
<dbReference type="Gene3D" id="3.40.50.300">
    <property type="entry name" value="P-loop containing nucleotide triphosphate hydrolases"/>
    <property type="match status" value="1"/>
</dbReference>
<feature type="domain" description="DNA polymerase beta palm" evidence="4">
    <location>
        <begin position="233"/>
        <end position="338"/>
    </location>
</feature>
<keyword evidence="7" id="KW-1185">Reference proteome</keyword>
<dbReference type="Pfam" id="PF14792">
    <property type="entry name" value="DNA_pol_B_palm"/>
    <property type="match status" value="1"/>
</dbReference>
<protein>
    <recommendedName>
        <fullName evidence="8">TPR-like protein</fullName>
    </recommendedName>
</protein>
<comment type="caution">
    <text evidence="6">The sequence shown here is derived from an EMBL/GenBank/DDBJ whole genome shotgun (WGS) entry which is preliminary data.</text>
</comment>
<dbReference type="InterPro" id="IPR036537">
    <property type="entry name" value="Adaptor_Cbl_N_dom_sf"/>
</dbReference>
<organism evidence="6 7">
    <name type="scientific">Tetrapyrgos nigripes</name>
    <dbReference type="NCBI Taxonomy" id="182062"/>
    <lineage>
        <taxon>Eukaryota</taxon>
        <taxon>Fungi</taxon>
        <taxon>Dikarya</taxon>
        <taxon>Basidiomycota</taxon>
        <taxon>Agaricomycotina</taxon>
        <taxon>Agaricomycetes</taxon>
        <taxon>Agaricomycetidae</taxon>
        <taxon>Agaricales</taxon>
        <taxon>Marasmiineae</taxon>
        <taxon>Marasmiaceae</taxon>
        <taxon>Tetrapyrgos</taxon>
    </lineage>
</organism>
<dbReference type="Pfam" id="PF13424">
    <property type="entry name" value="TPR_12"/>
    <property type="match status" value="1"/>
</dbReference>
<dbReference type="InterPro" id="IPR019734">
    <property type="entry name" value="TPR_rpt"/>
</dbReference>
<dbReference type="Gene3D" id="1.25.40.10">
    <property type="entry name" value="Tetratricopeptide repeat domain"/>
    <property type="match status" value="2"/>
</dbReference>
<dbReference type="InterPro" id="IPR043519">
    <property type="entry name" value="NT_sf"/>
</dbReference>
<dbReference type="Gene3D" id="3.30.460.10">
    <property type="entry name" value="Beta Polymerase, domain 2"/>
    <property type="match status" value="1"/>
</dbReference>
<proteinExistence type="predicted"/>
<sequence length="1341" mass="150314">MGNEESVKQDKETPTQPLPKLEQKRRTPSQRLSNGPTSPLINAHRPKHLFDLSLALASTTSDYPSRCVVLQIRVMIALSLRSEDMAPTMSLATPPGTTRRDVPREERPAVRAKETVRPSERLMTLGRGEKGGGGAALGLLGRRMGTLVEVDEVGDDVAQGVREVSEADCLVHRRPVSESTISCTLLLLFIEQFSQSERADYIYICLVSKPEPYQCVIVSIDNLNSFVLAAQLRTALSLNPNLFVDIMGSYRRTVNLRSLVHRGKADCGDIDILITRDTADGRTHQGILKRPPKKLSQANILTEDIALPVDYDDEEAIYRRLCHLPNLPGAKRRINFLLLGLTEPPQRLQALLLNMPNIFSRQSKPKQKDAIPSGFDWSHAKTALSLAASVGKAAGISHLEGAAEIAIKIIEIVETMKKNKEDCISIARDITDLLDVIKDIMERGRNIKQNEILMKNVQKLESDLGIIKTKLVKISNRKTKFHVTSDAEIIKECKGKIRDYMEIFNTKASVNIWQNTGEILKGQEDLKEAMAHIAKTHDQSNITYDDLERITPTASPVFFGREELVAEGVDHLVNNSQAFLAILGAGGIGKTSIALHINNAPQVKTKYGKASYFLPCEVLPDAKLLLQGLIQRLGIKVGQGESQHKKLEDYFRFNTQSILLILDNFETPCNNDPMGIENLLGKLASFDQVSMIITMRGSKGPASLHWKRLGSETIPPLSLESAKKVFMEISRKEELGDENHVVETILNELDCVPLAITLIAKRAVAFPPKSLLRMWQKGKTKILKQGKADGRLTSVDYSIKLSTNLLEPQELELLAIISFLPDGVPHWEENLCEMLVGWEDLDQSINTLLETSLVYSQNKTTKVLAPIHEYINGTGINIQRGIGLLESFYVSWLKQLSGTTQEKQEQIQPHILNITKILKEQANSVSKTLDVEAVYILTGFRKFYPLTLDILNDILDKWPGLNETHKVEIRFKKLYMLSWLAMWHEAEMEAKGMEQSMQNDLKSHARVMRELGEIYKLQDKYTEAADMLIRAKDQFEQIGDQLSAADCLRRLGNIYRMQSKYTEATEMLTKAQDHFEQIGDQLGAAQSLQGLGEIYRMQNKYTEAAEMVTKAKDQFEQIGDQLGAAQSLQSLGGIYRMQSKYTEAAEMLTTAKDQFEQIGSQLGVAQCLRSLGDIYQMQSKYIEAAEMLTTTKDQFEQIGDQLGAAQCLRSLGRIHDKQANYTQAVAVLLMAKAQFEKIGNPDAVADCMYCLGISYRKQGLYENAKSALADAIFTFQNLGNLYDAGWCLYEYGLIFMNEHQYSEARRKFEEALDTFASHGELQNEVEMCNDELASLDELEQA</sequence>
<feature type="compositionally biased region" description="Basic and acidic residues" evidence="3">
    <location>
        <begin position="98"/>
        <end position="115"/>
    </location>
</feature>
<gene>
    <name evidence="6" type="ORF">D9758_015982</name>
</gene>
<evidence type="ECO:0000259" key="5">
    <source>
        <dbReference type="Pfam" id="PF20703"/>
    </source>
</evidence>
<reference evidence="6 7" key="1">
    <citation type="journal article" date="2020" name="ISME J.">
        <title>Uncovering the hidden diversity of litter-decomposition mechanisms in mushroom-forming fungi.</title>
        <authorList>
            <person name="Floudas D."/>
            <person name="Bentzer J."/>
            <person name="Ahren D."/>
            <person name="Johansson T."/>
            <person name="Persson P."/>
            <person name="Tunlid A."/>
        </authorList>
    </citation>
    <scope>NUCLEOTIDE SEQUENCE [LARGE SCALE GENOMIC DNA]</scope>
    <source>
        <strain evidence="6 7">CBS 291.85</strain>
    </source>
</reference>
<dbReference type="SUPFAM" id="SSF81301">
    <property type="entry name" value="Nucleotidyltransferase"/>
    <property type="match status" value="1"/>
</dbReference>
<feature type="compositionally biased region" description="Basic and acidic residues" evidence="3">
    <location>
        <begin position="1"/>
        <end position="13"/>
    </location>
</feature>
<dbReference type="OrthoDB" id="2751721at2759"/>
<dbReference type="InterPro" id="IPR027417">
    <property type="entry name" value="P-loop_NTPase"/>
</dbReference>
<dbReference type="CDD" id="cd21037">
    <property type="entry name" value="MLKL_NTD"/>
    <property type="match status" value="1"/>
</dbReference>
<evidence type="ECO:0000256" key="3">
    <source>
        <dbReference type="SAM" id="MobiDB-lite"/>
    </source>
</evidence>
<dbReference type="PANTHER" id="PTHR45641">
    <property type="entry name" value="TETRATRICOPEPTIDE REPEAT PROTEIN (AFU_ORTHOLOGUE AFUA_6G03870)"/>
    <property type="match status" value="1"/>
</dbReference>
<evidence type="ECO:0000256" key="2">
    <source>
        <dbReference type="ARBA" id="ARBA00022803"/>
    </source>
</evidence>
<dbReference type="GO" id="GO:0007166">
    <property type="term" value="P:cell surface receptor signaling pathway"/>
    <property type="evidence" value="ECO:0007669"/>
    <property type="project" value="InterPro"/>
</dbReference>
<accession>A0A8H5FAU7</accession>
<evidence type="ECO:0000259" key="4">
    <source>
        <dbReference type="Pfam" id="PF14792"/>
    </source>
</evidence>
<dbReference type="Pfam" id="PF20703">
    <property type="entry name" value="nSTAND1"/>
    <property type="match status" value="1"/>
</dbReference>
<feature type="region of interest" description="Disordered" evidence="3">
    <location>
        <begin position="1"/>
        <end position="43"/>
    </location>
</feature>
<evidence type="ECO:0000256" key="1">
    <source>
        <dbReference type="ARBA" id="ARBA00022737"/>
    </source>
</evidence>
<dbReference type="Proteomes" id="UP000559256">
    <property type="component" value="Unassembled WGS sequence"/>
</dbReference>